<dbReference type="Gene3D" id="2.40.50.100">
    <property type="match status" value="1"/>
</dbReference>
<evidence type="ECO:0000256" key="3">
    <source>
        <dbReference type="SAM" id="Phobius"/>
    </source>
</evidence>
<keyword evidence="2" id="KW-0175">Coiled coil</keyword>
<organism evidence="7 8">
    <name type="scientific">Sphingorhabdus pulchriflava</name>
    <dbReference type="NCBI Taxonomy" id="2292257"/>
    <lineage>
        <taxon>Bacteria</taxon>
        <taxon>Pseudomonadati</taxon>
        <taxon>Pseudomonadota</taxon>
        <taxon>Alphaproteobacteria</taxon>
        <taxon>Sphingomonadales</taxon>
        <taxon>Sphingomonadaceae</taxon>
        <taxon>Sphingorhabdus</taxon>
    </lineage>
</organism>
<dbReference type="SUPFAM" id="SSF111369">
    <property type="entry name" value="HlyD-like secretion proteins"/>
    <property type="match status" value="1"/>
</dbReference>
<sequence>MNYETSIASDTDLLDPEGAASSRRKRNLIIAIVLLTAAAMAAAYFFFGGTSTEEEAAAAADKLGQAQTVSVVAPGRETVARAISATGTLAARREIPVGVVGEGGQVSQVFVDAGDWVQQGQVLASIERSVQSQQIIGQEAQINAARADLQLAQNELDRAMQLVSRGFISKADVDRKTATRDSARARVSIADAQLRELRARTARLDIRAPVGGYVLERSVEPGQTVSQGSGVLFRMAKGGELELQAQLGETELAMISVGVPATVTPVGSDRQFNGTIWQIAPTINQQSRQGIARIALPFDRALKPGGFAAVEIKAGAVTAAVLPESAIQNDRDGSFVYIVNKQNKVQRRAVKTGIITQQGIAINEGLDGTERVVLYAGGFLNPDETVKPKLVKTAAQSAAR</sequence>
<dbReference type="InterPro" id="IPR058792">
    <property type="entry name" value="Beta-barrel_RND_2"/>
</dbReference>
<gene>
    <name evidence="7" type="ORF">DXH95_07180</name>
</gene>
<proteinExistence type="inferred from homology"/>
<feature type="domain" description="CusB-like beta-barrel" evidence="4">
    <location>
        <begin position="243"/>
        <end position="314"/>
    </location>
</feature>
<dbReference type="InterPro" id="IPR006143">
    <property type="entry name" value="RND_pump_MFP"/>
</dbReference>
<evidence type="ECO:0000256" key="1">
    <source>
        <dbReference type="ARBA" id="ARBA00009477"/>
    </source>
</evidence>
<dbReference type="Pfam" id="PF25967">
    <property type="entry name" value="RND-MFP_C"/>
    <property type="match status" value="1"/>
</dbReference>
<protein>
    <submittedName>
        <fullName evidence="7">Efflux RND transporter periplasmic adaptor subunit</fullName>
    </submittedName>
</protein>
<evidence type="ECO:0000256" key="2">
    <source>
        <dbReference type="SAM" id="Coils"/>
    </source>
</evidence>
<accession>A0A371BHW9</accession>
<dbReference type="Pfam" id="PF25954">
    <property type="entry name" value="Beta-barrel_RND_2"/>
    <property type="match status" value="1"/>
</dbReference>
<evidence type="ECO:0000313" key="7">
    <source>
        <dbReference type="EMBL" id="RDV07150.1"/>
    </source>
</evidence>
<dbReference type="Gene3D" id="2.40.420.20">
    <property type="match status" value="1"/>
</dbReference>
<dbReference type="Pfam" id="PF25973">
    <property type="entry name" value="BSH_CzcB"/>
    <property type="match status" value="1"/>
</dbReference>
<feature type="coiled-coil region" evidence="2">
    <location>
        <begin position="135"/>
        <end position="200"/>
    </location>
</feature>
<keyword evidence="3" id="KW-0812">Transmembrane</keyword>
<dbReference type="NCBIfam" id="TIGR01730">
    <property type="entry name" value="RND_mfp"/>
    <property type="match status" value="1"/>
</dbReference>
<feature type="domain" description="CzcB-like barrel-sandwich hybrid" evidence="6">
    <location>
        <begin position="103"/>
        <end position="231"/>
    </location>
</feature>
<keyword evidence="8" id="KW-1185">Reference proteome</keyword>
<dbReference type="OrthoDB" id="7422354at2"/>
<dbReference type="Gene3D" id="2.40.30.170">
    <property type="match status" value="1"/>
</dbReference>
<reference evidence="8" key="1">
    <citation type="submission" date="2018-08" db="EMBL/GenBank/DDBJ databases">
        <authorList>
            <person name="Kim S.-J."/>
            <person name="Jung G.-Y."/>
        </authorList>
    </citation>
    <scope>NUCLEOTIDE SEQUENCE [LARGE SCALE GENOMIC DNA]</scope>
    <source>
        <strain evidence="8">GY_G</strain>
    </source>
</reference>
<dbReference type="GO" id="GO:1990281">
    <property type="term" value="C:efflux pump complex"/>
    <property type="evidence" value="ECO:0007669"/>
    <property type="project" value="TreeGrafter"/>
</dbReference>
<evidence type="ECO:0000259" key="4">
    <source>
        <dbReference type="Pfam" id="PF25954"/>
    </source>
</evidence>
<dbReference type="InterPro" id="IPR058627">
    <property type="entry name" value="MdtA-like_C"/>
</dbReference>
<keyword evidence="3" id="KW-1133">Transmembrane helix</keyword>
<name>A0A371BHW9_9SPHN</name>
<keyword evidence="3" id="KW-0472">Membrane</keyword>
<dbReference type="PANTHER" id="PTHR30469:SF15">
    <property type="entry name" value="HLYD FAMILY OF SECRETION PROTEINS"/>
    <property type="match status" value="1"/>
</dbReference>
<evidence type="ECO:0000313" key="8">
    <source>
        <dbReference type="Proteomes" id="UP000263833"/>
    </source>
</evidence>
<dbReference type="GO" id="GO:0015562">
    <property type="term" value="F:efflux transmembrane transporter activity"/>
    <property type="evidence" value="ECO:0007669"/>
    <property type="project" value="TreeGrafter"/>
</dbReference>
<evidence type="ECO:0000259" key="6">
    <source>
        <dbReference type="Pfam" id="PF25973"/>
    </source>
</evidence>
<comment type="caution">
    <text evidence="7">The sequence shown here is derived from an EMBL/GenBank/DDBJ whole genome shotgun (WGS) entry which is preliminary data.</text>
</comment>
<feature type="domain" description="Multidrug resistance protein MdtA-like C-terminal permuted SH3" evidence="5">
    <location>
        <begin position="319"/>
        <end position="373"/>
    </location>
</feature>
<comment type="similarity">
    <text evidence="1">Belongs to the membrane fusion protein (MFP) (TC 8.A.1) family.</text>
</comment>
<evidence type="ECO:0000259" key="5">
    <source>
        <dbReference type="Pfam" id="PF25967"/>
    </source>
</evidence>
<dbReference type="Gene3D" id="1.10.287.470">
    <property type="entry name" value="Helix hairpin bin"/>
    <property type="match status" value="1"/>
</dbReference>
<feature type="transmembrane region" description="Helical" evidence="3">
    <location>
        <begin position="28"/>
        <end position="47"/>
    </location>
</feature>
<dbReference type="RefSeq" id="WP_115548696.1">
    <property type="nucleotide sequence ID" value="NZ_QRGP01000001.1"/>
</dbReference>
<dbReference type="AlphaFoldDB" id="A0A371BHW9"/>
<dbReference type="InterPro" id="IPR058647">
    <property type="entry name" value="BSH_CzcB-like"/>
</dbReference>
<dbReference type="EMBL" id="QRGP01000001">
    <property type="protein sequence ID" value="RDV07150.1"/>
    <property type="molecule type" value="Genomic_DNA"/>
</dbReference>
<dbReference type="Proteomes" id="UP000263833">
    <property type="component" value="Unassembled WGS sequence"/>
</dbReference>
<dbReference type="PANTHER" id="PTHR30469">
    <property type="entry name" value="MULTIDRUG RESISTANCE PROTEIN MDTA"/>
    <property type="match status" value="1"/>
</dbReference>